<evidence type="ECO:0000313" key="21">
    <source>
        <dbReference type="Proteomes" id="UP000095100"/>
    </source>
</evidence>
<dbReference type="Proteomes" id="UP000065521">
    <property type="component" value="Unassembled WGS sequence"/>
</dbReference>
<evidence type="ECO:0000313" key="14">
    <source>
        <dbReference type="Proteomes" id="UP000056732"/>
    </source>
</evidence>
<proteinExistence type="predicted"/>
<evidence type="ECO:0000313" key="4">
    <source>
        <dbReference type="EMBL" id="KVP91842.1"/>
    </source>
</evidence>
<dbReference type="Proteomes" id="UP000187194">
    <property type="component" value="Unassembled WGS sequence"/>
</dbReference>
<dbReference type="Proteomes" id="UP000183667">
    <property type="component" value="Unassembled WGS sequence"/>
</dbReference>
<dbReference type="Proteomes" id="UP000056453">
    <property type="component" value="Unassembled WGS sequence"/>
</dbReference>
<organism evidence="11 23">
    <name type="scientific">Burkholderia ubonensis</name>
    <dbReference type="NCBI Taxonomy" id="101571"/>
    <lineage>
        <taxon>Bacteria</taxon>
        <taxon>Pseudomonadati</taxon>
        <taxon>Pseudomonadota</taxon>
        <taxon>Betaproteobacteria</taxon>
        <taxon>Burkholderiales</taxon>
        <taxon>Burkholderiaceae</taxon>
        <taxon>Burkholderia</taxon>
        <taxon>Burkholderia cepacia complex</taxon>
    </lineage>
</organism>
<evidence type="ECO:0000313" key="8">
    <source>
        <dbReference type="EMBL" id="KWK67048.1"/>
    </source>
</evidence>
<dbReference type="Proteomes" id="UP000273734">
    <property type="component" value="Unassembled WGS sequence"/>
</dbReference>
<evidence type="ECO:0000313" key="6">
    <source>
        <dbReference type="EMBL" id="KWA70414.1"/>
    </source>
</evidence>
<dbReference type="RefSeq" id="WP_042584022.1">
    <property type="nucleotide sequence ID" value="NZ_CM003771.1"/>
</dbReference>
<evidence type="ECO:0000313" key="3">
    <source>
        <dbReference type="EMBL" id="KVN92162.1"/>
    </source>
</evidence>
<dbReference type="Proteomes" id="UP000057910">
    <property type="component" value="Unassembled WGS sequence"/>
</dbReference>
<keyword evidence="13" id="KW-1185">Reference proteome</keyword>
<evidence type="ECO:0000313" key="7">
    <source>
        <dbReference type="EMBL" id="KWE04431.1"/>
    </source>
</evidence>
<evidence type="ECO:0000313" key="22">
    <source>
        <dbReference type="Proteomes" id="UP000183667"/>
    </source>
</evidence>
<evidence type="ECO:0000313" key="20">
    <source>
        <dbReference type="Proteomes" id="UP000070119"/>
    </source>
</evidence>
<dbReference type="Proteomes" id="UP000065504">
    <property type="component" value="Unassembled WGS sequence"/>
</dbReference>
<reference evidence="1 21" key="3">
    <citation type="submission" date="2015-12" db="EMBL/GenBank/DDBJ databases">
        <title>Diversity of Burkholderia near neighbor genomes.</title>
        <authorList>
            <person name="Sahl J."/>
            <person name="Wagner D."/>
            <person name="Keim P."/>
        </authorList>
    </citation>
    <scope>NUCLEOTIDE SEQUENCE [LARGE SCALE GENOMIC DNA]</scope>
    <source>
        <strain evidence="1 21">MSMB1189WGS</strain>
    </source>
</reference>
<evidence type="ECO:0000313" key="5">
    <source>
        <dbReference type="EMBL" id="KVT57695.1"/>
    </source>
</evidence>
<evidence type="ECO:0000313" key="13">
    <source>
        <dbReference type="Proteomes" id="UP000056453"/>
    </source>
</evidence>
<dbReference type="EMBL" id="LPAD01000008">
    <property type="protein sequence ID" value="KVN92162.1"/>
    <property type="molecule type" value="Genomic_DNA"/>
</dbReference>
<dbReference type="Proteomes" id="UP000062998">
    <property type="component" value="Unassembled WGS sequence"/>
</dbReference>
<evidence type="ECO:0000313" key="9">
    <source>
        <dbReference type="EMBL" id="KWZ60545.1"/>
    </source>
</evidence>
<evidence type="ECO:0000313" key="12">
    <source>
        <dbReference type="EMBL" id="RQP80010.1"/>
    </source>
</evidence>
<evidence type="ECO:0000313" key="11">
    <source>
        <dbReference type="EMBL" id="OMG70471.1"/>
    </source>
</evidence>
<dbReference type="Proteomes" id="UP000056732">
    <property type="component" value="Unassembled WGS sequence"/>
</dbReference>
<evidence type="ECO:0000313" key="2">
    <source>
        <dbReference type="EMBL" id="KUZ86677.1"/>
    </source>
</evidence>
<dbReference type="Proteomes" id="UP000070119">
    <property type="component" value="Chromosome 1"/>
</dbReference>
<dbReference type="EMBL" id="LOTN01000046">
    <property type="protein sequence ID" value="KUZ86677.1"/>
    <property type="molecule type" value="Genomic_DNA"/>
</dbReference>
<dbReference type="AlphaFoldDB" id="A0A103CCE1"/>
<dbReference type="OrthoDB" id="9026016at2"/>
<dbReference type="EMBL" id="LPIX01000048">
    <property type="protein sequence ID" value="KWE04431.1"/>
    <property type="molecule type" value="Genomic_DNA"/>
</dbReference>
<reference evidence="22" key="4">
    <citation type="submission" date="2016-08" db="EMBL/GenBank/DDBJ databases">
        <title>Population biology and virulence potential of Burkholderia ubonensis.</title>
        <authorList>
            <person name="Price E.P."/>
            <person name="Currie B.J."/>
            <person name="Wagner D.M."/>
        </authorList>
    </citation>
    <scope>NUCLEOTIDE SEQUENCE [LARGE SCALE GENOMIC DNA]</scope>
    <source>
        <strain evidence="22">MSMB0103</strain>
    </source>
</reference>
<gene>
    <name evidence="10" type="ORF">BGV66_15115</name>
    <name evidence="11" type="ORF">BW685_26315</name>
    <name evidence="12" type="ORF">DF015_10760</name>
    <name evidence="2" type="ORF">WI38_22725</name>
    <name evidence="3" type="ORF">WJ68_34355</name>
    <name evidence="4" type="ORF">WJ96_17035</name>
    <name evidence="5" type="ORF">WK53_29185</name>
    <name evidence="9" type="ORF">WK57_08125</name>
    <name evidence="1" type="ORF">WK67_11675</name>
    <name evidence="6" type="ORF">WL29_07745</name>
    <name evidence="7" type="ORF">WL73_13390</name>
    <name evidence="8" type="ORF">WM16_27495</name>
</gene>
<dbReference type="EMBL" id="LPLU01000128">
    <property type="protein sequence ID" value="KWK67048.1"/>
    <property type="molecule type" value="Genomic_DNA"/>
</dbReference>
<dbReference type="Proteomes" id="UP000095100">
    <property type="component" value="Chromosome 1"/>
</dbReference>
<evidence type="ECO:0000313" key="10">
    <source>
        <dbReference type="EMBL" id="OJA46742.1"/>
    </source>
</evidence>
<dbReference type="EMBL" id="MEAU01000021">
    <property type="protein sequence ID" value="OJA46742.1"/>
    <property type="molecule type" value="Genomic_DNA"/>
</dbReference>
<dbReference type="Proteomes" id="UP000060630">
    <property type="component" value="Unassembled WGS sequence"/>
</dbReference>
<evidence type="ECO:0000313" key="15">
    <source>
        <dbReference type="Proteomes" id="UP000057910"/>
    </source>
</evidence>
<dbReference type="EMBL" id="MTJZ01000056">
    <property type="protein sequence ID" value="OMG70471.1"/>
    <property type="molecule type" value="Genomic_DNA"/>
</dbReference>
<dbReference type="EMBL" id="LPBJ01000086">
    <property type="protein sequence ID" value="KVP91842.1"/>
    <property type="molecule type" value="Genomic_DNA"/>
</dbReference>
<dbReference type="EMBL" id="LPHD01000214">
    <property type="protein sequence ID" value="KWA70414.1"/>
    <property type="molecule type" value="Genomic_DNA"/>
</dbReference>
<dbReference type="EMBL" id="QTNY01000006">
    <property type="protein sequence ID" value="RQP80010.1"/>
    <property type="molecule type" value="Genomic_DNA"/>
</dbReference>
<reference evidence="9 20" key="2">
    <citation type="submission" date="2015-11" db="EMBL/GenBank/DDBJ databases">
        <authorList>
            <person name="Sahl J."/>
            <person name="Wagner D."/>
            <person name="Keim P."/>
        </authorList>
    </citation>
    <scope>NUCLEOTIDE SEQUENCE [LARGE SCALE GENOMIC DNA]</scope>
    <source>
        <strain evidence="9 20">MSMB1157</strain>
    </source>
</reference>
<reference evidence="12 24" key="7">
    <citation type="submission" date="2018-08" db="EMBL/GenBank/DDBJ databases">
        <title>Comparative analysis of Burkholderia isolates from Puerto Rico.</title>
        <authorList>
            <person name="Hall C."/>
            <person name="Sahl J."/>
            <person name="Wagner D."/>
        </authorList>
    </citation>
    <scope>NUCLEOTIDE SEQUENCE [LARGE SCALE GENOMIC DNA]</scope>
    <source>
        <strain evidence="12 24">Bp8964</strain>
    </source>
</reference>
<evidence type="ECO:0000313" key="16">
    <source>
        <dbReference type="Proteomes" id="UP000060630"/>
    </source>
</evidence>
<dbReference type="EMBL" id="LNJU01000001">
    <property type="protein sequence ID" value="KWZ60545.1"/>
    <property type="molecule type" value="Genomic_DNA"/>
</dbReference>
<dbReference type="EMBL" id="CP013446">
    <property type="protein sequence ID" value="AOK23349.1"/>
    <property type="molecule type" value="Genomic_DNA"/>
</dbReference>
<name>A0A103CCE1_9BURK</name>
<evidence type="ECO:0000313" key="17">
    <source>
        <dbReference type="Proteomes" id="UP000062998"/>
    </source>
</evidence>
<dbReference type="EMBL" id="LPDO01000041">
    <property type="protein sequence ID" value="KVT57695.1"/>
    <property type="molecule type" value="Genomic_DNA"/>
</dbReference>
<reference evidence="11 23" key="6">
    <citation type="submission" date="2017-01" db="EMBL/GenBank/DDBJ databases">
        <title>Phylogeographic, genomic and meropenem susceptibility analysis of Burkholderia ubonensis.</title>
        <authorList>
            <person name="Price E.P."/>
            <person name="Sarovich D.S."/>
            <person name="Webb J.R."/>
            <person name="Hall C.M."/>
            <person name="Sahl J.W."/>
            <person name="Kaestli M."/>
            <person name="Mayo M."/>
            <person name="Harrington G."/>
            <person name="Baker A.L."/>
            <person name="Sidak-Loftis L.C."/>
            <person name="Lummis M."/>
            <person name="Schupp J.M."/>
            <person name="Gillece J.D."/>
            <person name="Tuanyok A."/>
            <person name="Warner J."/>
            <person name="Busch J.D."/>
            <person name="Keim P."/>
            <person name="Currie B.J."/>
            <person name="Wagner D.M."/>
        </authorList>
    </citation>
    <scope>NUCLEOTIDE SEQUENCE [LARGE SCALE GENOMIC DNA]</scope>
    <source>
        <strain evidence="11 23">A21</strain>
    </source>
</reference>
<reference evidence="13 14" key="1">
    <citation type="submission" date="2015-11" db="EMBL/GenBank/DDBJ databases">
        <title>Expanding the genomic diversity of Burkholderia species for the development of highly accurate diagnostics.</title>
        <authorList>
            <person name="Sahl J."/>
            <person name="Keim P."/>
            <person name="Wagner D."/>
        </authorList>
    </citation>
    <scope>NUCLEOTIDE SEQUENCE [LARGE SCALE GENOMIC DNA]</scope>
    <source>
        <strain evidence="5 14">MSMB1137WGS</strain>
        <strain evidence="3 15">MSMB1585WGS</strain>
        <strain evidence="4 13">MSMB1808WGS</strain>
        <strain evidence="6 16">MSMB2087WGS</strain>
        <strain evidence="7 17">MSMB2167WGS</strain>
        <strain evidence="8 18">MSMB782WGS</strain>
        <strain evidence="2 19">RF32-BP4</strain>
    </source>
</reference>
<protein>
    <submittedName>
        <fullName evidence="11">Hydrogenase maturation factor</fullName>
    </submittedName>
</protein>
<evidence type="ECO:0000313" key="19">
    <source>
        <dbReference type="Proteomes" id="UP000065521"/>
    </source>
</evidence>
<sequence length="90" mass="9554">MTSLYTYRGYTIEVRCEHQPAEAADMAAPAPGYVAVVQVRAGHTSSIFFSPVRLADDRGQPFADSLDALSAGRTAGEIIVDDLLSSAGSY</sequence>
<accession>A0A103CCE1</accession>
<evidence type="ECO:0000313" key="24">
    <source>
        <dbReference type="Proteomes" id="UP000273734"/>
    </source>
</evidence>
<evidence type="ECO:0000313" key="23">
    <source>
        <dbReference type="Proteomes" id="UP000187194"/>
    </source>
</evidence>
<reference evidence="10" key="5">
    <citation type="submission" date="2016-08" db="EMBL/GenBank/DDBJ databases">
        <authorList>
            <person name="Price E.P."/>
            <person name="Currie B.J."/>
            <person name="Wagner D.M."/>
        </authorList>
    </citation>
    <scope>NUCLEOTIDE SEQUENCE</scope>
    <source>
        <strain evidence="10">MSMB0103</strain>
    </source>
</reference>
<evidence type="ECO:0000313" key="1">
    <source>
        <dbReference type="EMBL" id="AOK23349.1"/>
    </source>
</evidence>
<evidence type="ECO:0000313" key="18">
    <source>
        <dbReference type="Proteomes" id="UP000065504"/>
    </source>
</evidence>